<reference evidence="4 5" key="1">
    <citation type="journal article" date="2011" name="J. Bacteriol.">
        <title>Genome sequence of Chthoniobacter flavus Ellin428, an aerobic heterotrophic soil bacterium.</title>
        <authorList>
            <person name="Kant R."/>
            <person name="van Passel M.W."/>
            <person name="Palva A."/>
            <person name="Lucas S."/>
            <person name="Lapidus A."/>
            <person name="Glavina Del Rio T."/>
            <person name="Dalin E."/>
            <person name="Tice H."/>
            <person name="Bruce D."/>
            <person name="Goodwin L."/>
            <person name="Pitluck S."/>
            <person name="Larimer F.W."/>
            <person name="Land M.L."/>
            <person name="Hauser L."/>
            <person name="Sangwan P."/>
            <person name="de Vos W.M."/>
            <person name="Janssen P.H."/>
            <person name="Smidt H."/>
        </authorList>
    </citation>
    <scope>NUCLEOTIDE SEQUENCE [LARGE SCALE GENOMIC DNA]</scope>
    <source>
        <strain evidence="4 5">Ellin428</strain>
    </source>
</reference>
<evidence type="ECO:0000256" key="3">
    <source>
        <dbReference type="SAM" id="Phobius"/>
    </source>
</evidence>
<feature type="compositionally biased region" description="Basic and acidic residues" evidence="2">
    <location>
        <begin position="265"/>
        <end position="297"/>
    </location>
</feature>
<dbReference type="STRING" id="497964.CfE428DRAFT_1404"/>
<dbReference type="eggNOG" id="COG0497">
    <property type="taxonomic scope" value="Bacteria"/>
</dbReference>
<gene>
    <name evidence="4" type="ORF">CfE428DRAFT_1404</name>
</gene>
<sequence>MQFFLVALVKAGLLAGAGLLIFGAVNRWLLERLPWNAQVTGYVIVAAVLLALLVTLARRRDLVETAGVLDRLGGTHDRFLTALTFYSAAEADPMHELAVQECTRFVRAGKFSGLIRIRMPRQVVYLLVPVLAIALLQWETQHTFAVREADKIAARAAVEDTAKRLEQLAKETAKASEENKADALKKLAEQLQKGAEQLRANATNPEEAGKSKLRELSALEQMVQDMQKSPAGLTPEEQQALAKALEQNEATKEAAKSLAAGDQAKAAEELEKEMQKLAEQKDGATSEEIRKQLEDAVKQLAQQKQLSEAMQKLAQQLKESGAKQGGNSSEAAKALAQMLRQMAQGKSGQQSGGQQSEQRLQNLLAALQNMKAGEGQSQESKEPQSGQPGAGVKMQSFAESNPDGVPNPGDPNLPSGHPGGEHDLGTTDSVFGKDQNAAGKEGEKKLLSAGRMGDGESMQQSLQSAGDHSKSNRGYKKLYEAMAPAAEDAVLQENIPLGSRFFIKRYFESIRPKE</sequence>
<feature type="compositionally biased region" description="Polar residues" evidence="2">
    <location>
        <begin position="457"/>
        <end position="466"/>
    </location>
</feature>
<feature type="compositionally biased region" description="Low complexity" evidence="2">
    <location>
        <begin position="341"/>
        <end position="369"/>
    </location>
</feature>
<feature type="coiled-coil region" evidence="1">
    <location>
        <begin position="151"/>
        <end position="201"/>
    </location>
</feature>
<dbReference type="AlphaFoldDB" id="B4CXW3"/>
<evidence type="ECO:0000256" key="1">
    <source>
        <dbReference type="SAM" id="Coils"/>
    </source>
</evidence>
<protein>
    <submittedName>
        <fullName evidence="4">Uncharacterized protein</fullName>
    </submittedName>
</protein>
<feature type="transmembrane region" description="Helical" evidence="3">
    <location>
        <begin position="39"/>
        <end position="57"/>
    </location>
</feature>
<dbReference type="EMBL" id="ABVL01000003">
    <property type="protein sequence ID" value="EDY21111.1"/>
    <property type="molecule type" value="Genomic_DNA"/>
</dbReference>
<evidence type="ECO:0000313" key="4">
    <source>
        <dbReference type="EMBL" id="EDY21111.1"/>
    </source>
</evidence>
<evidence type="ECO:0000256" key="2">
    <source>
        <dbReference type="SAM" id="MobiDB-lite"/>
    </source>
</evidence>
<proteinExistence type="predicted"/>
<keyword evidence="3" id="KW-1133">Transmembrane helix</keyword>
<dbReference type="Proteomes" id="UP000005824">
    <property type="component" value="Unassembled WGS sequence"/>
</dbReference>
<feature type="region of interest" description="Disordered" evidence="2">
    <location>
        <begin position="226"/>
        <end position="471"/>
    </location>
</feature>
<comment type="caution">
    <text evidence="4">The sequence shown here is derived from an EMBL/GenBank/DDBJ whole genome shotgun (WGS) entry which is preliminary data.</text>
</comment>
<feature type="compositionally biased region" description="Low complexity" evidence="2">
    <location>
        <begin position="401"/>
        <end position="414"/>
    </location>
</feature>
<organism evidence="4 5">
    <name type="scientific">Chthoniobacter flavus Ellin428</name>
    <dbReference type="NCBI Taxonomy" id="497964"/>
    <lineage>
        <taxon>Bacteria</taxon>
        <taxon>Pseudomonadati</taxon>
        <taxon>Verrucomicrobiota</taxon>
        <taxon>Spartobacteria</taxon>
        <taxon>Chthoniobacterales</taxon>
        <taxon>Chthoniobacteraceae</taxon>
        <taxon>Chthoniobacter</taxon>
    </lineage>
</organism>
<keyword evidence="3" id="KW-0812">Transmembrane</keyword>
<accession>B4CXW3</accession>
<keyword evidence="1" id="KW-0175">Coiled coil</keyword>
<feature type="compositionally biased region" description="Polar residues" evidence="2">
    <location>
        <begin position="375"/>
        <end position="387"/>
    </location>
</feature>
<evidence type="ECO:0000313" key="5">
    <source>
        <dbReference type="Proteomes" id="UP000005824"/>
    </source>
</evidence>
<dbReference type="GO" id="GO:0030153">
    <property type="term" value="P:bacteriocin immunity"/>
    <property type="evidence" value="ECO:0007669"/>
    <property type="project" value="InterPro"/>
</dbReference>
<feature type="transmembrane region" description="Helical" evidence="3">
    <location>
        <begin position="122"/>
        <end position="138"/>
    </location>
</feature>
<feature type="compositionally biased region" description="Polar residues" evidence="2">
    <location>
        <begin position="300"/>
        <end position="318"/>
    </location>
</feature>
<dbReference type="InParanoid" id="B4CXW3"/>
<keyword evidence="3" id="KW-0472">Membrane</keyword>
<name>B4CXW3_9BACT</name>
<keyword evidence="5" id="KW-1185">Reference proteome</keyword>